<feature type="region of interest" description="Disordered" evidence="1">
    <location>
        <begin position="1"/>
        <end position="88"/>
    </location>
</feature>
<keyword evidence="2" id="KW-1133">Transmembrane helix</keyword>
<proteinExistence type="predicted"/>
<sequence length="133" mass="13812">MSESDPGVVRQRTAGEVGARRHAVGEAVPPEESNSLNVPPSIPLPLTEEDRRRAAELSGGGRHRARKAVRSGSTAFGGTAGSPRERGAAAVEKAGGLAGRVAGITGGRRGWMWAAAGVAVMFLLRRVLRGRHG</sequence>
<evidence type="ECO:0000256" key="2">
    <source>
        <dbReference type="SAM" id="Phobius"/>
    </source>
</evidence>
<dbReference type="Proteomes" id="UP000217103">
    <property type="component" value="Unassembled WGS sequence"/>
</dbReference>
<keyword evidence="4" id="KW-1185">Reference proteome</keyword>
<feature type="transmembrane region" description="Helical" evidence="2">
    <location>
        <begin position="110"/>
        <end position="128"/>
    </location>
</feature>
<protein>
    <submittedName>
        <fullName evidence="3">Uncharacterized protein</fullName>
    </submittedName>
</protein>
<evidence type="ECO:0000313" key="3">
    <source>
        <dbReference type="EMBL" id="SDR28515.1"/>
    </source>
</evidence>
<dbReference type="AlphaFoldDB" id="A0A1H1HSM8"/>
<keyword evidence="2" id="KW-0472">Membrane</keyword>
<evidence type="ECO:0000256" key="1">
    <source>
        <dbReference type="SAM" id="MobiDB-lite"/>
    </source>
</evidence>
<dbReference type="STRING" id="35622.SAMN04489764_4784"/>
<name>A0A1H1HSM8_9ACTN</name>
<evidence type="ECO:0000313" key="4">
    <source>
        <dbReference type="Proteomes" id="UP000217103"/>
    </source>
</evidence>
<dbReference type="OrthoDB" id="3534513at2"/>
<organism evidence="3 4">
    <name type="scientific">Thermostaphylospora chromogena</name>
    <dbReference type="NCBI Taxonomy" id="35622"/>
    <lineage>
        <taxon>Bacteria</taxon>
        <taxon>Bacillati</taxon>
        <taxon>Actinomycetota</taxon>
        <taxon>Actinomycetes</taxon>
        <taxon>Streptosporangiales</taxon>
        <taxon>Thermomonosporaceae</taxon>
        <taxon>Thermostaphylospora</taxon>
    </lineage>
</organism>
<dbReference type="EMBL" id="FNKK01000002">
    <property type="protein sequence ID" value="SDR28515.1"/>
    <property type="molecule type" value="Genomic_DNA"/>
</dbReference>
<reference evidence="3 4" key="1">
    <citation type="submission" date="2016-10" db="EMBL/GenBank/DDBJ databases">
        <authorList>
            <person name="de Groot N.N."/>
        </authorList>
    </citation>
    <scope>NUCLEOTIDE SEQUENCE [LARGE SCALE GENOMIC DNA]</scope>
    <source>
        <strain evidence="3 4">DSM 43794</strain>
    </source>
</reference>
<dbReference type="RefSeq" id="WP_093262115.1">
    <property type="nucleotide sequence ID" value="NZ_FNKK01000002.1"/>
</dbReference>
<gene>
    <name evidence="3" type="ORF">SAMN04489764_4784</name>
</gene>
<keyword evidence="2" id="KW-0812">Transmembrane</keyword>
<accession>A0A1H1HSM8</accession>